<evidence type="ECO:0000256" key="5">
    <source>
        <dbReference type="SAM" id="Phobius"/>
    </source>
</evidence>
<reference evidence="8" key="2">
    <citation type="submission" date="2015-01" db="EMBL/GenBank/DDBJ databases">
        <title>Evolutionary Origins and Diversification of the Mycorrhizal Mutualists.</title>
        <authorList>
            <consortium name="DOE Joint Genome Institute"/>
            <consortium name="Mycorrhizal Genomics Consortium"/>
            <person name="Kohler A."/>
            <person name="Kuo A."/>
            <person name="Nagy L.G."/>
            <person name="Floudas D."/>
            <person name="Copeland A."/>
            <person name="Barry K.W."/>
            <person name="Cichocki N."/>
            <person name="Veneault-Fourrey C."/>
            <person name="LaButti K."/>
            <person name="Lindquist E.A."/>
            <person name="Lipzen A."/>
            <person name="Lundell T."/>
            <person name="Morin E."/>
            <person name="Murat C."/>
            <person name="Riley R."/>
            <person name="Ohm R."/>
            <person name="Sun H."/>
            <person name="Tunlid A."/>
            <person name="Henrissat B."/>
            <person name="Grigoriev I.V."/>
            <person name="Hibbett D.S."/>
            <person name="Martin F."/>
        </authorList>
    </citation>
    <scope>NUCLEOTIDE SEQUENCE [LARGE SCALE GENOMIC DNA]</scope>
    <source>
        <strain evidence="8">Zn</strain>
    </source>
</reference>
<name>A0A0C3HKQ0_OIDMZ</name>
<dbReference type="InParanoid" id="A0A0C3HKQ0"/>
<sequence>MDWDSICFNASAFVTAIFLLEFGAFAVAVVSVLQLVLGFTALSTSGYVLSHSVASIADTLYLLSTVLGITVLSFATPLPEKFVAVIGGACG</sequence>
<evidence type="ECO:0000313" key="8">
    <source>
        <dbReference type="Proteomes" id="UP000054321"/>
    </source>
</evidence>
<feature type="transmembrane region" description="Helical" evidence="5">
    <location>
        <begin position="12"/>
        <end position="39"/>
    </location>
</feature>
<dbReference type="Proteomes" id="UP000054321">
    <property type="component" value="Unassembled WGS sequence"/>
</dbReference>
<dbReference type="AlphaFoldDB" id="A0A0C3HKQ0"/>
<evidence type="ECO:0000313" key="7">
    <source>
        <dbReference type="EMBL" id="KIN08816.1"/>
    </source>
</evidence>
<evidence type="ECO:0000256" key="2">
    <source>
        <dbReference type="ARBA" id="ARBA00022692"/>
    </source>
</evidence>
<keyword evidence="8" id="KW-1185">Reference proteome</keyword>
<organism evidence="7 8">
    <name type="scientific">Oidiodendron maius (strain Zn)</name>
    <dbReference type="NCBI Taxonomy" id="913774"/>
    <lineage>
        <taxon>Eukaryota</taxon>
        <taxon>Fungi</taxon>
        <taxon>Dikarya</taxon>
        <taxon>Ascomycota</taxon>
        <taxon>Pezizomycotina</taxon>
        <taxon>Leotiomycetes</taxon>
        <taxon>Leotiomycetes incertae sedis</taxon>
        <taxon>Myxotrichaceae</taxon>
        <taxon>Oidiodendron</taxon>
    </lineage>
</organism>
<accession>A0A0C3HKQ0</accession>
<feature type="transmembrane region" description="Helical" evidence="5">
    <location>
        <begin position="59"/>
        <end position="78"/>
    </location>
</feature>
<evidence type="ECO:0000259" key="6">
    <source>
        <dbReference type="Pfam" id="PF01699"/>
    </source>
</evidence>
<protein>
    <recommendedName>
        <fullName evidence="6">Sodium/calcium exchanger membrane region domain-containing protein</fullName>
    </recommendedName>
</protein>
<evidence type="ECO:0000256" key="3">
    <source>
        <dbReference type="ARBA" id="ARBA00022989"/>
    </source>
</evidence>
<proteinExistence type="predicted"/>
<dbReference type="OrthoDB" id="2127281at2759"/>
<comment type="subcellular location">
    <subcellularLocation>
        <location evidence="1">Membrane</location>
        <topology evidence="1">Multi-pass membrane protein</topology>
    </subcellularLocation>
</comment>
<evidence type="ECO:0000256" key="1">
    <source>
        <dbReference type="ARBA" id="ARBA00004141"/>
    </source>
</evidence>
<dbReference type="STRING" id="913774.A0A0C3HKQ0"/>
<dbReference type="GO" id="GO:0055085">
    <property type="term" value="P:transmembrane transport"/>
    <property type="evidence" value="ECO:0007669"/>
    <property type="project" value="InterPro"/>
</dbReference>
<dbReference type="HOGENOM" id="CLU_2427619_0_0_1"/>
<dbReference type="EMBL" id="KN832870">
    <property type="protein sequence ID" value="KIN08816.1"/>
    <property type="molecule type" value="Genomic_DNA"/>
</dbReference>
<feature type="domain" description="Sodium/calcium exchanger membrane region" evidence="6">
    <location>
        <begin position="31"/>
        <end position="86"/>
    </location>
</feature>
<dbReference type="InterPro" id="IPR004837">
    <property type="entry name" value="NaCa_Exmemb"/>
</dbReference>
<keyword evidence="3 5" id="KW-1133">Transmembrane helix</keyword>
<keyword evidence="2 5" id="KW-0812">Transmembrane</keyword>
<evidence type="ECO:0000256" key="4">
    <source>
        <dbReference type="ARBA" id="ARBA00023136"/>
    </source>
</evidence>
<reference evidence="7 8" key="1">
    <citation type="submission" date="2014-04" db="EMBL/GenBank/DDBJ databases">
        <authorList>
            <consortium name="DOE Joint Genome Institute"/>
            <person name="Kuo A."/>
            <person name="Martino E."/>
            <person name="Perotto S."/>
            <person name="Kohler A."/>
            <person name="Nagy L.G."/>
            <person name="Floudas D."/>
            <person name="Copeland A."/>
            <person name="Barry K.W."/>
            <person name="Cichocki N."/>
            <person name="Veneault-Fourrey C."/>
            <person name="LaButti K."/>
            <person name="Lindquist E.A."/>
            <person name="Lipzen A."/>
            <person name="Lundell T."/>
            <person name="Morin E."/>
            <person name="Murat C."/>
            <person name="Sun H."/>
            <person name="Tunlid A."/>
            <person name="Henrissat B."/>
            <person name="Grigoriev I.V."/>
            <person name="Hibbett D.S."/>
            <person name="Martin F."/>
            <person name="Nordberg H.P."/>
            <person name="Cantor M.N."/>
            <person name="Hua S.X."/>
        </authorList>
    </citation>
    <scope>NUCLEOTIDE SEQUENCE [LARGE SCALE GENOMIC DNA]</scope>
    <source>
        <strain evidence="7 8">Zn</strain>
    </source>
</reference>
<keyword evidence="4 5" id="KW-0472">Membrane</keyword>
<dbReference type="Pfam" id="PF01699">
    <property type="entry name" value="Na_Ca_ex"/>
    <property type="match status" value="1"/>
</dbReference>
<gene>
    <name evidence="7" type="ORF">OIDMADRAFT_48657</name>
</gene>
<dbReference type="GO" id="GO:0016020">
    <property type="term" value="C:membrane"/>
    <property type="evidence" value="ECO:0007669"/>
    <property type="project" value="UniProtKB-SubCell"/>
</dbReference>